<proteinExistence type="predicted"/>
<dbReference type="AlphaFoldDB" id="M3IUD2"/>
<name>M3IUD2_LEPIT</name>
<comment type="caution">
    <text evidence="1">The sequence shown here is derived from an EMBL/GenBank/DDBJ whole genome shotgun (WGS) entry which is preliminary data.</text>
</comment>
<dbReference type="Proteomes" id="UP000011778">
    <property type="component" value="Unassembled WGS sequence"/>
</dbReference>
<dbReference type="EMBL" id="AFMD02000028">
    <property type="protein sequence ID" value="EMG24062.1"/>
    <property type="molecule type" value="Genomic_DNA"/>
</dbReference>
<reference evidence="1 2" key="1">
    <citation type="submission" date="2013-02" db="EMBL/GenBank/DDBJ databases">
        <authorList>
            <person name="Harkins D.M."/>
            <person name="Durkin A.S."/>
            <person name="Brinkac L.M."/>
            <person name="Haft D.H."/>
            <person name="Selengut J.D."/>
            <person name="Sanka R."/>
            <person name="DePew J."/>
            <person name="Purushe J."/>
            <person name="Tulsiani S.M."/>
            <person name="Graham G.C."/>
            <person name="Burns M.-A."/>
            <person name="Dohnt M.F."/>
            <person name="Smythe L.D."/>
            <person name="McKay D.B."/>
            <person name="Craig S.B."/>
            <person name="Vinetz J.M."/>
            <person name="Sutton G.G."/>
            <person name="Nierman W.C."/>
            <person name="Fouts D.E."/>
        </authorList>
    </citation>
    <scope>NUCLEOTIDE SEQUENCE [LARGE SCALE GENOMIC DNA]</scope>
    <source>
        <strain evidence="1 2">LT2050</strain>
    </source>
</reference>
<organism evidence="1 2">
    <name type="scientific">Leptospira interrogans serovar Copenhageni str. LT2050</name>
    <dbReference type="NCBI Taxonomy" id="1001598"/>
    <lineage>
        <taxon>Bacteria</taxon>
        <taxon>Pseudomonadati</taxon>
        <taxon>Spirochaetota</taxon>
        <taxon>Spirochaetia</taxon>
        <taxon>Leptospirales</taxon>
        <taxon>Leptospiraceae</taxon>
        <taxon>Leptospira</taxon>
    </lineage>
</organism>
<gene>
    <name evidence="1" type="ORF">LEP1GSC150_2634</name>
</gene>
<evidence type="ECO:0000313" key="2">
    <source>
        <dbReference type="Proteomes" id="UP000011778"/>
    </source>
</evidence>
<sequence>MKKYQYILIFYILFSFFVNCEEKPDDTTLGFINEDEKVLLAGMLFLTLIRLILLPERLPIQRVG</sequence>
<accession>M3IUD2</accession>
<protein>
    <submittedName>
        <fullName evidence="1">Uncharacterized protein</fullName>
    </submittedName>
</protein>
<evidence type="ECO:0000313" key="1">
    <source>
        <dbReference type="EMBL" id="EMG24062.1"/>
    </source>
</evidence>